<dbReference type="EMBL" id="JAVRFD010000180">
    <property type="protein sequence ID" value="MDT0550487.1"/>
    <property type="molecule type" value="Genomic_DNA"/>
</dbReference>
<accession>A0ABU2XYB8</accession>
<keyword evidence="2" id="KW-1185">Reference proteome</keyword>
<name>A0ABU2XYB8_9ACTN</name>
<reference evidence="1" key="1">
    <citation type="submission" date="2024-05" db="EMBL/GenBank/DDBJ databases">
        <title>30 novel species of actinomycetes from the DSMZ collection.</title>
        <authorList>
            <person name="Nouioui I."/>
        </authorList>
    </citation>
    <scope>NUCLEOTIDE SEQUENCE</scope>
    <source>
        <strain evidence="1">DSM 41529</strain>
    </source>
</reference>
<dbReference type="RefSeq" id="WP_311731026.1">
    <property type="nucleotide sequence ID" value="NZ_JAVRFD010000180.1"/>
</dbReference>
<comment type="caution">
    <text evidence="1">The sequence shown here is derived from an EMBL/GenBank/DDBJ whole genome shotgun (WGS) entry which is preliminary data.</text>
</comment>
<sequence length="56" mass="6207">MGLFGGKKNDDNSSEITFDDRMYMGSAAVYEAIERGEIQGEQAVRNALEQARYDAS</sequence>
<protein>
    <submittedName>
        <fullName evidence="1">Uncharacterized protein</fullName>
    </submittedName>
</protein>
<dbReference type="Proteomes" id="UP001180754">
    <property type="component" value="Unassembled WGS sequence"/>
</dbReference>
<proteinExistence type="predicted"/>
<evidence type="ECO:0000313" key="2">
    <source>
        <dbReference type="Proteomes" id="UP001180754"/>
    </source>
</evidence>
<organism evidence="1 2">
    <name type="scientific">Streptomyces lonegramiae</name>
    <dbReference type="NCBI Taxonomy" id="3075524"/>
    <lineage>
        <taxon>Bacteria</taxon>
        <taxon>Bacillati</taxon>
        <taxon>Actinomycetota</taxon>
        <taxon>Actinomycetes</taxon>
        <taxon>Kitasatosporales</taxon>
        <taxon>Streptomycetaceae</taxon>
        <taxon>Streptomyces</taxon>
    </lineage>
</organism>
<gene>
    <name evidence="1" type="ORF">RND15_48835</name>
</gene>
<evidence type="ECO:0000313" key="1">
    <source>
        <dbReference type="EMBL" id="MDT0550487.1"/>
    </source>
</evidence>